<dbReference type="AlphaFoldDB" id="A0A7C4Y3P4"/>
<feature type="transmembrane region" description="Helical" evidence="1">
    <location>
        <begin position="111"/>
        <end position="135"/>
    </location>
</feature>
<keyword evidence="1" id="KW-1133">Transmembrane helix</keyword>
<keyword evidence="1" id="KW-0472">Membrane</keyword>
<sequence>MSTPYPTNMQIKKIVYLAVLVSVGVVLNLLEPVQLFPLLPGAKLGLANLSTLLTIIMFPNFEGILVAILRTIVSTIFRGTLNWISFGTSFFGGVGAAIVMTLLYKSFKKNISIVGISAVGGIVNNVIQAIFVYLVTNNVTFLYYILFLIPIGGVAGSLIGILTNVVYNRMAKL</sequence>
<keyword evidence="1" id="KW-0812">Transmembrane</keyword>
<organism evidence="2">
    <name type="scientific">Caldisericum exile</name>
    <dbReference type="NCBI Taxonomy" id="693075"/>
    <lineage>
        <taxon>Bacteria</taxon>
        <taxon>Pseudomonadati</taxon>
        <taxon>Caldisericota/Cryosericota group</taxon>
        <taxon>Caldisericota</taxon>
        <taxon>Caldisericia</taxon>
        <taxon>Caldisericales</taxon>
        <taxon>Caldisericaceae</taxon>
        <taxon>Caldisericum</taxon>
    </lineage>
</organism>
<dbReference type="InterPro" id="IPR010898">
    <property type="entry name" value="Hpre_diP_synth_I"/>
</dbReference>
<accession>A0A7C4Y3P4</accession>
<evidence type="ECO:0000256" key="1">
    <source>
        <dbReference type="SAM" id="Phobius"/>
    </source>
</evidence>
<dbReference type="PIRSF" id="PIRSF027391">
    <property type="entry name" value="Hpre_diP_synt_I"/>
    <property type="match status" value="1"/>
</dbReference>
<feature type="transmembrane region" description="Helical" evidence="1">
    <location>
        <begin position="14"/>
        <end position="30"/>
    </location>
</feature>
<dbReference type="Gene3D" id="1.10.1760.20">
    <property type="match status" value="1"/>
</dbReference>
<feature type="transmembrane region" description="Helical" evidence="1">
    <location>
        <begin position="83"/>
        <end position="104"/>
    </location>
</feature>
<reference evidence="2" key="1">
    <citation type="journal article" date="2020" name="mSystems">
        <title>Genome- and Community-Level Interaction Insights into Carbon Utilization and Element Cycling Functions of Hydrothermarchaeota in Hydrothermal Sediment.</title>
        <authorList>
            <person name="Zhou Z."/>
            <person name="Liu Y."/>
            <person name="Xu W."/>
            <person name="Pan J."/>
            <person name="Luo Z.H."/>
            <person name="Li M."/>
        </authorList>
    </citation>
    <scope>NUCLEOTIDE SEQUENCE [LARGE SCALE GENOMIC DNA]</scope>
    <source>
        <strain evidence="2">SpSt-794</strain>
    </source>
</reference>
<protein>
    <submittedName>
        <fullName evidence="2">Gx transporter family protein</fullName>
    </submittedName>
</protein>
<name>A0A7C4Y3P4_9BACT</name>
<dbReference type="EMBL" id="DTHV01000045">
    <property type="protein sequence ID" value="HGW60101.1"/>
    <property type="molecule type" value="Genomic_DNA"/>
</dbReference>
<evidence type="ECO:0000313" key="2">
    <source>
        <dbReference type="EMBL" id="HGW60101.1"/>
    </source>
</evidence>
<gene>
    <name evidence="2" type="ORF">ENV82_01485</name>
</gene>
<feature type="transmembrane region" description="Helical" evidence="1">
    <location>
        <begin position="141"/>
        <end position="167"/>
    </location>
</feature>
<feature type="transmembrane region" description="Helical" evidence="1">
    <location>
        <begin position="51"/>
        <end position="77"/>
    </location>
</feature>
<dbReference type="InterPro" id="IPR014535">
    <property type="entry name" value="Hpre_diP_synt_I"/>
</dbReference>
<dbReference type="Pfam" id="PF07456">
    <property type="entry name" value="Hpre_diP_synt_I"/>
    <property type="match status" value="1"/>
</dbReference>
<proteinExistence type="predicted"/>
<comment type="caution">
    <text evidence="2">The sequence shown here is derived from an EMBL/GenBank/DDBJ whole genome shotgun (WGS) entry which is preliminary data.</text>
</comment>